<accession>A0A5S5C5L0</accession>
<feature type="transmembrane region" description="Helical" evidence="1">
    <location>
        <begin position="87"/>
        <end position="104"/>
    </location>
</feature>
<organism evidence="2 3">
    <name type="scientific">Paenibacillus methanolicus</name>
    <dbReference type="NCBI Taxonomy" id="582686"/>
    <lineage>
        <taxon>Bacteria</taxon>
        <taxon>Bacillati</taxon>
        <taxon>Bacillota</taxon>
        <taxon>Bacilli</taxon>
        <taxon>Bacillales</taxon>
        <taxon>Paenibacillaceae</taxon>
        <taxon>Paenibacillus</taxon>
    </lineage>
</organism>
<proteinExistence type="predicted"/>
<comment type="caution">
    <text evidence="2">The sequence shown here is derived from an EMBL/GenBank/DDBJ whole genome shotgun (WGS) entry which is preliminary data.</text>
</comment>
<evidence type="ECO:0000313" key="3">
    <source>
        <dbReference type="Proteomes" id="UP000323257"/>
    </source>
</evidence>
<evidence type="ECO:0000256" key="1">
    <source>
        <dbReference type="SAM" id="Phobius"/>
    </source>
</evidence>
<feature type="transmembrane region" description="Helical" evidence="1">
    <location>
        <begin position="7"/>
        <end position="40"/>
    </location>
</feature>
<dbReference type="Proteomes" id="UP000323257">
    <property type="component" value="Unassembled WGS sequence"/>
</dbReference>
<keyword evidence="1" id="KW-0812">Transmembrane</keyword>
<dbReference type="EMBL" id="VNHS01000005">
    <property type="protein sequence ID" value="TYP74705.1"/>
    <property type="molecule type" value="Genomic_DNA"/>
</dbReference>
<keyword evidence="1" id="KW-1133">Transmembrane helix</keyword>
<reference evidence="2 3" key="1">
    <citation type="submission" date="2019-07" db="EMBL/GenBank/DDBJ databases">
        <title>Genomic Encyclopedia of Type Strains, Phase III (KMG-III): the genomes of soil and plant-associated and newly described type strains.</title>
        <authorList>
            <person name="Whitman W."/>
        </authorList>
    </citation>
    <scope>NUCLEOTIDE SEQUENCE [LARGE SCALE GENOMIC DNA]</scope>
    <source>
        <strain evidence="2 3">BL24</strain>
    </source>
</reference>
<dbReference type="RefSeq" id="WP_148929942.1">
    <property type="nucleotide sequence ID" value="NZ_VNHS01000005.1"/>
</dbReference>
<evidence type="ECO:0000313" key="2">
    <source>
        <dbReference type="EMBL" id="TYP74705.1"/>
    </source>
</evidence>
<sequence length="111" mass="12061">MKAWYWLLAVAMHVILALTVPFFVKLAATCVYILLVWMGIENGADVIGEESGFFILLPIVLVHLGVFVAAIVAGNRYLSRKIGIGRVAYSACCAGTFLVALYAVNRIMPIA</sequence>
<keyword evidence="3" id="KW-1185">Reference proteome</keyword>
<keyword evidence="1" id="KW-0472">Membrane</keyword>
<protein>
    <submittedName>
        <fullName evidence="2">Uncharacterized protein</fullName>
    </submittedName>
</protein>
<dbReference type="AlphaFoldDB" id="A0A5S5C5L0"/>
<name>A0A5S5C5L0_9BACL</name>
<feature type="transmembrane region" description="Helical" evidence="1">
    <location>
        <begin position="52"/>
        <end position="75"/>
    </location>
</feature>
<gene>
    <name evidence="2" type="ORF">BCM02_105249</name>
</gene>